<feature type="domain" description="Cytochrome c-type biogenesis protein H Ig-like" evidence="6">
    <location>
        <begin position="285"/>
        <end position="386"/>
    </location>
</feature>
<dbReference type="InterPro" id="IPR056412">
    <property type="entry name" value="Ig_CycH"/>
</dbReference>
<proteinExistence type="predicted"/>
<keyword evidence="5" id="KW-0472">Membrane</keyword>
<evidence type="ECO:0000259" key="6">
    <source>
        <dbReference type="Pfam" id="PF23892"/>
    </source>
</evidence>
<feature type="domain" description="Cytochrome c-type biogenesis protein H TPR" evidence="7">
    <location>
        <begin position="142"/>
        <end position="257"/>
    </location>
</feature>
<reference evidence="8 9" key="1">
    <citation type="submission" date="2020-03" db="EMBL/GenBank/DDBJ databases">
        <authorList>
            <person name="Wang L."/>
            <person name="He N."/>
            <person name="Li Y."/>
            <person name="Fang Y."/>
            <person name="Zhang F."/>
        </authorList>
    </citation>
    <scope>NUCLEOTIDE SEQUENCE [LARGE SCALE GENOMIC DNA]</scope>
    <source>
        <strain evidence="9">hsmgli-8</strain>
    </source>
</reference>
<evidence type="ECO:0000313" key="8">
    <source>
        <dbReference type="EMBL" id="NJP00999.1"/>
    </source>
</evidence>
<dbReference type="NCBIfam" id="TIGR03142">
    <property type="entry name" value="cytochro_ccmI"/>
    <property type="match status" value="1"/>
</dbReference>
<evidence type="ECO:0000313" key="9">
    <source>
        <dbReference type="Proteomes" id="UP000746535"/>
    </source>
</evidence>
<evidence type="ECO:0000256" key="1">
    <source>
        <dbReference type="ARBA" id="ARBA00004196"/>
    </source>
</evidence>
<keyword evidence="5" id="KW-1133">Transmembrane helix</keyword>
<dbReference type="Pfam" id="PF23892">
    <property type="entry name" value="Ig_CycH"/>
    <property type="match status" value="1"/>
</dbReference>
<organism evidence="8 9">
    <name type="scientific">Pseudomonas quercus</name>
    <dbReference type="NCBI Taxonomy" id="2722792"/>
    <lineage>
        <taxon>Bacteria</taxon>
        <taxon>Pseudomonadati</taxon>
        <taxon>Pseudomonadota</taxon>
        <taxon>Gammaproteobacteria</taxon>
        <taxon>Pseudomonadales</taxon>
        <taxon>Pseudomonadaceae</taxon>
        <taxon>Pseudomonas</taxon>
    </lineage>
</organism>
<dbReference type="InterPro" id="IPR051263">
    <property type="entry name" value="C-type_cytochrome_biogenesis"/>
</dbReference>
<gene>
    <name evidence="8" type="primary">ccmI</name>
    <name evidence="8" type="ORF">HBH25_08990</name>
</gene>
<keyword evidence="3" id="KW-0201">Cytochrome c-type biogenesis</keyword>
<dbReference type="SUPFAM" id="SSF48452">
    <property type="entry name" value="TPR-like"/>
    <property type="match status" value="1"/>
</dbReference>
<keyword evidence="9" id="KW-1185">Reference proteome</keyword>
<feature type="transmembrane region" description="Helical" evidence="5">
    <location>
        <begin position="6"/>
        <end position="25"/>
    </location>
</feature>
<name>A0ABX0YF39_9PSED</name>
<evidence type="ECO:0000259" key="7">
    <source>
        <dbReference type="Pfam" id="PF23914"/>
    </source>
</evidence>
<dbReference type="Pfam" id="PF23914">
    <property type="entry name" value="TPR_CcmH_CycH"/>
    <property type="match status" value="1"/>
</dbReference>
<dbReference type="Gene3D" id="1.25.40.10">
    <property type="entry name" value="Tetratricopeptide repeat domain"/>
    <property type="match status" value="1"/>
</dbReference>
<evidence type="ECO:0000256" key="4">
    <source>
        <dbReference type="ARBA" id="ARBA00022803"/>
    </source>
</evidence>
<keyword evidence="2" id="KW-0677">Repeat</keyword>
<sequence length="392" mass="42061">MTDFWVVAMALLLAVGALLGWPLMVSRRRPAAPRDTVNVQVYEERLAGLREEHEAGRLEDEAWEAAKVEAAKALLADVPGQQTVPLARRNGRWLLGLVMVLVPAAAIALYLHFGALSRLELARELATPARSPEQALSRLERTVQAQPDAPDAVFLLARTYMAQNRAAEAVPLFAQAAQLAGRPPALLGQWAQALYFAASRQWSASIQALVDEALQGDPNESTSLGLLGIAAFEGKHWAAAAAYWARLQAGLAPNDPTRDTLQAGIDRARHALEEEGGAQVQGRRLNVTVKLAPSVATHVSPQDTVFVFARAADGPPVPLAVKRLRVADLPTTLVLSDADAMQPALKLSGFGEVHVMARVSRAGQPLHGEWVGAATHSGDTYTLTIDSPETRP</sequence>
<comment type="caution">
    <text evidence="8">The sequence shown here is derived from an EMBL/GenBank/DDBJ whole genome shotgun (WGS) entry which is preliminary data.</text>
</comment>
<dbReference type="EMBL" id="JAAVJI010000004">
    <property type="protein sequence ID" value="NJP00999.1"/>
    <property type="molecule type" value="Genomic_DNA"/>
</dbReference>
<dbReference type="PANTHER" id="PTHR47870:SF4">
    <property type="entry name" value="CYTOCHROME C-TYPE BIOGENESIS PROTEIN CYCH"/>
    <property type="match status" value="1"/>
</dbReference>
<evidence type="ECO:0000256" key="5">
    <source>
        <dbReference type="SAM" id="Phobius"/>
    </source>
</evidence>
<accession>A0ABX0YF39</accession>
<feature type="transmembrane region" description="Helical" evidence="5">
    <location>
        <begin position="93"/>
        <end position="113"/>
    </location>
</feature>
<keyword evidence="4" id="KW-0802">TPR repeat</keyword>
<keyword evidence="5" id="KW-0812">Transmembrane</keyword>
<dbReference type="Proteomes" id="UP000746535">
    <property type="component" value="Unassembled WGS sequence"/>
</dbReference>
<dbReference type="PANTHER" id="PTHR47870">
    <property type="entry name" value="CYTOCHROME C-TYPE BIOGENESIS PROTEIN CCMH"/>
    <property type="match status" value="1"/>
</dbReference>
<dbReference type="RefSeq" id="WP_168083579.1">
    <property type="nucleotide sequence ID" value="NZ_JAAVJI010000004.1"/>
</dbReference>
<protein>
    <submittedName>
        <fullName evidence="8">C-type cytochrome biogenesis protein CcmI</fullName>
    </submittedName>
</protein>
<dbReference type="InterPro" id="IPR011990">
    <property type="entry name" value="TPR-like_helical_dom_sf"/>
</dbReference>
<dbReference type="InterPro" id="IPR017560">
    <property type="entry name" value="Cyt_c_biogenesis_CcmI"/>
</dbReference>
<evidence type="ECO:0000256" key="2">
    <source>
        <dbReference type="ARBA" id="ARBA00022737"/>
    </source>
</evidence>
<evidence type="ECO:0000256" key="3">
    <source>
        <dbReference type="ARBA" id="ARBA00022748"/>
    </source>
</evidence>
<dbReference type="InterPro" id="IPR056413">
    <property type="entry name" value="TPR_CcmH_CycH"/>
</dbReference>
<comment type="subcellular location">
    <subcellularLocation>
        <location evidence="1">Cell envelope</location>
    </subcellularLocation>
</comment>